<keyword evidence="3" id="KW-1185">Reference proteome</keyword>
<evidence type="ECO:0000313" key="3">
    <source>
        <dbReference type="Proteomes" id="UP001634007"/>
    </source>
</evidence>
<comment type="caution">
    <text evidence="2">The sequence shown here is derived from an EMBL/GenBank/DDBJ whole genome shotgun (WGS) entry which is preliminary data.</text>
</comment>
<dbReference type="PANTHER" id="PTHR33098">
    <property type="entry name" value="COTTON FIBER (DUF761)"/>
    <property type="match status" value="1"/>
</dbReference>
<dbReference type="InterPro" id="IPR008480">
    <property type="entry name" value="DUF761_pln"/>
</dbReference>
<sequence>MKKLGSGTPPPRSEGQRPKKQEQAEENVGFGNKKDDRRFVAADERKAIGTAKKDDAMTKLERKTTEDINESAEAFIQKFRQQLMIQRLESIENYEEMLARGL</sequence>
<reference evidence="2 3" key="1">
    <citation type="submission" date="2024-11" db="EMBL/GenBank/DDBJ databases">
        <title>Chromosome-level genome assembly of Eucalyptus globulus Labill. provides insights into its genome evolution.</title>
        <authorList>
            <person name="Li X."/>
        </authorList>
    </citation>
    <scope>NUCLEOTIDE SEQUENCE [LARGE SCALE GENOMIC DNA]</scope>
    <source>
        <strain evidence="2">CL2024</strain>
        <tissue evidence="2">Fresh tender leaves</tissue>
    </source>
</reference>
<proteinExistence type="predicted"/>
<protein>
    <recommendedName>
        <fullName evidence="4">DUF632 domain-containing protein</fullName>
    </recommendedName>
</protein>
<dbReference type="PANTHER" id="PTHR33098:SF46">
    <property type="entry name" value="COTTON FIBER PROTEIN"/>
    <property type="match status" value="1"/>
</dbReference>
<name>A0ABD3K5I9_EUCGL</name>
<dbReference type="Proteomes" id="UP001634007">
    <property type="component" value="Unassembled WGS sequence"/>
</dbReference>
<evidence type="ECO:0000256" key="1">
    <source>
        <dbReference type="SAM" id="MobiDB-lite"/>
    </source>
</evidence>
<gene>
    <name evidence="2" type="ORF">ACJRO7_024446</name>
</gene>
<dbReference type="Pfam" id="PF05553">
    <property type="entry name" value="DUF761"/>
    <property type="match status" value="1"/>
</dbReference>
<evidence type="ECO:0000313" key="2">
    <source>
        <dbReference type="EMBL" id="KAL3735316.1"/>
    </source>
</evidence>
<evidence type="ECO:0008006" key="4">
    <source>
        <dbReference type="Google" id="ProtNLM"/>
    </source>
</evidence>
<feature type="compositionally biased region" description="Basic and acidic residues" evidence="1">
    <location>
        <begin position="14"/>
        <end position="23"/>
    </location>
</feature>
<dbReference type="AlphaFoldDB" id="A0ABD3K5I9"/>
<feature type="region of interest" description="Disordered" evidence="1">
    <location>
        <begin position="1"/>
        <end position="40"/>
    </location>
</feature>
<organism evidence="2 3">
    <name type="scientific">Eucalyptus globulus</name>
    <name type="common">Tasmanian blue gum</name>
    <dbReference type="NCBI Taxonomy" id="34317"/>
    <lineage>
        <taxon>Eukaryota</taxon>
        <taxon>Viridiplantae</taxon>
        <taxon>Streptophyta</taxon>
        <taxon>Embryophyta</taxon>
        <taxon>Tracheophyta</taxon>
        <taxon>Spermatophyta</taxon>
        <taxon>Magnoliopsida</taxon>
        <taxon>eudicotyledons</taxon>
        <taxon>Gunneridae</taxon>
        <taxon>Pentapetalae</taxon>
        <taxon>rosids</taxon>
        <taxon>malvids</taxon>
        <taxon>Myrtales</taxon>
        <taxon>Myrtaceae</taxon>
        <taxon>Myrtoideae</taxon>
        <taxon>Eucalypteae</taxon>
        <taxon>Eucalyptus</taxon>
    </lineage>
</organism>
<accession>A0ABD3K5I9</accession>
<dbReference type="EMBL" id="JBJKBG010000006">
    <property type="protein sequence ID" value="KAL3735316.1"/>
    <property type="molecule type" value="Genomic_DNA"/>
</dbReference>